<evidence type="ECO:0000313" key="4">
    <source>
        <dbReference type="Proteomes" id="UP001177140"/>
    </source>
</evidence>
<reference evidence="2" key="1">
    <citation type="submission" date="2022-03" db="EMBL/GenBank/DDBJ databases">
        <title>A functionally conserved STORR gene fusion in Papaver species that diverged 16.8 million years ago.</title>
        <authorList>
            <person name="Catania T."/>
        </authorList>
    </citation>
    <scope>NUCLEOTIDE SEQUENCE</scope>
    <source>
        <strain evidence="2">S-191538</strain>
    </source>
</reference>
<evidence type="ECO:0000313" key="2">
    <source>
        <dbReference type="EMBL" id="MCL7023226.1"/>
    </source>
</evidence>
<sequence>MAMATHLSAPPSSKSFLTFHQSTLKPEISHVPVRRIGGNISSAHLSFRIENVTSSMKNRRIPILFAQPSDGDIVEDKSEGIDTSGNQGPPILTILAGFLVLLLVFWVLGSIATWLISLIVTISPSK</sequence>
<keyword evidence="1" id="KW-0472">Membrane</keyword>
<dbReference type="Proteomes" id="UP001177140">
    <property type="component" value="Unassembled WGS sequence"/>
</dbReference>
<feature type="transmembrane region" description="Helical" evidence="1">
    <location>
        <begin position="91"/>
        <end position="120"/>
    </location>
</feature>
<dbReference type="EMBL" id="JAJJMA010019950">
    <property type="protein sequence ID" value="MCL7023226.1"/>
    <property type="molecule type" value="Genomic_DNA"/>
</dbReference>
<gene>
    <name evidence="3" type="ORF">MKW94_011102</name>
    <name evidence="2" type="ORF">MKW94_018742</name>
</gene>
<accession>A0AA41UXK1</accession>
<dbReference type="EMBL" id="JAJJMA010335347">
    <property type="protein sequence ID" value="MCL7051133.1"/>
    <property type="molecule type" value="Genomic_DNA"/>
</dbReference>
<dbReference type="AlphaFoldDB" id="A0AA41UXK1"/>
<comment type="caution">
    <text evidence="2">The sequence shown here is derived from an EMBL/GenBank/DDBJ whole genome shotgun (WGS) entry which is preliminary data.</text>
</comment>
<proteinExistence type="predicted"/>
<keyword evidence="1" id="KW-0812">Transmembrane</keyword>
<evidence type="ECO:0000256" key="1">
    <source>
        <dbReference type="SAM" id="Phobius"/>
    </source>
</evidence>
<evidence type="ECO:0000313" key="3">
    <source>
        <dbReference type="EMBL" id="MCL7051133.1"/>
    </source>
</evidence>
<keyword evidence="4" id="KW-1185">Reference proteome</keyword>
<keyword evidence="1" id="KW-1133">Transmembrane helix</keyword>
<organism evidence="2 4">
    <name type="scientific">Papaver nudicaule</name>
    <name type="common">Iceland poppy</name>
    <dbReference type="NCBI Taxonomy" id="74823"/>
    <lineage>
        <taxon>Eukaryota</taxon>
        <taxon>Viridiplantae</taxon>
        <taxon>Streptophyta</taxon>
        <taxon>Embryophyta</taxon>
        <taxon>Tracheophyta</taxon>
        <taxon>Spermatophyta</taxon>
        <taxon>Magnoliopsida</taxon>
        <taxon>Ranunculales</taxon>
        <taxon>Papaveraceae</taxon>
        <taxon>Papaveroideae</taxon>
        <taxon>Papaver</taxon>
    </lineage>
</organism>
<protein>
    <submittedName>
        <fullName evidence="2">Uncharacterized protein</fullName>
    </submittedName>
</protein>
<name>A0AA41UXK1_PAPNU</name>